<accession>A0ABY8G5S1</accession>
<proteinExistence type="predicted"/>
<evidence type="ECO:0000313" key="3">
    <source>
        <dbReference type="Proteomes" id="UP001219630"/>
    </source>
</evidence>
<protein>
    <submittedName>
        <fullName evidence="2">Uncharacterized protein</fullName>
    </submittedName>
</protein>
<sequence>MAISGVQIQNTASFYPQSSYGSGATYSASSASDSLDSIGMNTSSGNSSGSFKSGNTNNSLNNQLSDNNKNNSGEVNPRATSLDDQLKKEKLEKQQKELSLERSLRMTGIPLYGGILVSVVKSADGETQSYDALTGKRITSADLNWNGSRLQTSAPASAEFGYYSQSLYNGMSAAEVYEKIQQMMGSHTADIPWTLPGSAENLPKAS</sequence>
<organism evidence="2 3">
    <name type="scientific">Dickeya lacustris</name>
    <dbReference type="NCBI Taxonomy" id="2259638"/>
    <lineage>
        <taxon>Bacteria</taxon>
        <taxon>Pseudomonadati</taxon>
        <taxon>Pseudomonadota</taxon>
        <taxon>Gammaproteobacteria</taxon>
        <taxon>Enterobacterales</taxon>
        <taxon>Pectobacteriaceae</taxon>
        <taxon>Dickeya</taxon>
    </lineage>
</organism>
<evidence type="ECO:0000313" key="2">
    <source>
        <dbReference type="EMBL" id="WFN55274.1"/>
    </source>
</evidence>
<feature type="compositionally biased region" description="Low complexity" evidence="1">
    <location>
        <begin position="18"/>
        <end position="73"/>
    </location>
</feature>
<name>A0ABY8G5S1_9GAMM</name>
<dbReference type="Proteomes" id="UP001219630">
    <property type="component" value="Chromosome"/>
</dbReference>
<dbReference type="EMBL" id="CP114280">
    <property type="protein sequence ID" value="WFN55274.1"/>
    <property type="molecule type" value="Genomic_DNA"/>
</dbReference>
<reference evidence="2 3" key="1">
    <citation type="submission" date="2022-12" db="EMBL/GenBank/DDBJ databases">
        <title>Complete genome sequencing of Dickeya lacustris type strain LMG30899.</title>
        <authorList>
            <person name="Dobhal S."/>
            <person name="Arizala D."/>
            <person name="Arif M."/>
        </authorList>
    </citation>
    <scope>NUCLEOTIDE SEQUENCE [LARGE SCALE GENOMIC DNA]</scope>
    <source>
        <strain evidence="2 3">LMG30899</strain>
    </source>
</reference>
<feature type="region of interest" description="Disordered" evidence="1">
    <location>
        <begin position="17"/>
        <end position="85"/>
    </location>
</feature>
<evidence type="ECO:0000256" key="1">
    <source>
        <dbReference type="SAM" id="MobiDB-lite"/>
    </source>
</evidence>
<gene>
    <name evidence="2" type="ORF">O1Q98_16910</name>
</gene>
<dbReference type="RefSeq" id="WP_125258647.1">
    <property type="nucleotide sequence ID" value="NZ_CP114280.1"/>
</dbReference>
<keyword evidence="3" id="KW-1185">Reference proteome</keyword>